<dbReference type="InterPro" id="IPR030677">
    <property type="entry name" value="Nnr"/>
</dbReference>
<comment type="caution">
    <text evidence="18">Lacks conserved residue(s) required for the propagation of feature annotation.</text>
</comment>
<evidence type="ECO:0000259" key="21">
    <source>
        <dbReference type="PROSITE" id="PS51385"/>
    </source>
</evidence>
<evidence type="ECO:0000256" key="1">
    <source>
        <dbReference type="ARBA" id="ARBA00000013"/>
    </source>
</evidence>
<proteinExistence type="inferred from homology"/>
<dbReference type="HAMAP" id="MF_01966">
    <property type="entry name" value="NADHX_epimerase"/>
    <property type="match status" value="1"/>
</dbReference>
<comment type="similarity">
    <text evidence="18">Belongs to the NnrE/AIBP family.</text>
</comment>
<dbReference type="GO" id="GO:0110051">
    <property type="term" value="P:metabolite repair"/>
    <property type="evidence" value="ECO:0007669"/>
    <property type="project" value="TreeGrafter"/>
</dbReference>
<comment type="caution">
    <text evidence="22">The sequence shown here is derived from an EMBL/GenBank/DDBJ whole genome shotgun (WGS) entry which is preliminary data.</text>
</comment>
<dbReference type="AlphaFoldDB" id="A0A2W7MUF6"/>
<feature type="domain" description="YjeF N-terminal" evidence="21">
    <location>
        <begin position="9"/>
        <end position="215"/>
    </location>
</feature>
<evidence type="ECO:0000256" key="2">
    <source>
        <dbReference type="ARBA" id="ARBA00000909"/>
    </source>
</evidence>
<evidence type="ECO:0000256" key="4">
    <source>
        <dbReference type="ARBA" id="ARBA00009524"/>
    </source>
</evidence>
<evidence type="ECO:0000256" key="16">
    <source>
        <dbReference type="ARBA" id="ARBA00049209"/>
    </source>
</evidence>
<dbReference type="NCBIfam" id="TIGR00197">
    <property type="entry name" value="yjeF_nterm"/>
    <property type="match status" value="1"/>
</dbReference>
<dbReference type="InterPro" id="IPR036652">
    <property type="entry name" value="YjeF_N_dom_sf"/>
</dbReference>
<dbReference type="InterPro" id="IPR000631">
    <property type="entry name" value="CARKD"/>
</dbReference>
<keyword evidence="23" id="KW-1185">Reference proteome</keyword>
<evidence type="ECO:0000313" key="22">
    <source>
        <dbReference type="EMBL" id="PZX11191.1"/>
    </source>
</evidence>
<feature type="binding site" evidence="18">
    <location>
        <position position="57"/>
    </location>
    <ligand>
        <name>K(+)</name>
        <dbReference type="ChEBI" id="CHEBI:29103"/>
    </ligand>
</feature>
<dbReference type="Proteomes" id="UP000249239">
    <property type="component" value="Unassembled WGS sequence"/>
</dbReference>
<keyword evidence="13" id="KW-0511">Multifunctional enzyme</keyword>
<evidence type="ECO:0000256" key="15">
    <source>
        <dbReference type="ARBA" id="ARBA00048238"/>
    </source>
</evidence>
<dbReference type="Pfam" id="PF03853">
    <property type="entry name" value="YjeF_N"/>
    <property type="match status" value="1"/>
</dbReference>
<evidence type="ECO:0000256" key="6">
    <source>
        <dbReference type="ARBA" id="ARBA00022741"/>
    </source>
</evidence>
<evidence type="ECO:0000256" key="12">
    <source>
        <dbReference type="ARBA" id="ARBA00023239"/>
    </source>
</evidence>
<evidence type="ECO:0000256" key="3">
    <source>
        <dbReference type="ARBA" id="ARBA00006001"/>
    </source>
</evidence>
<protein>
    <recommendedName>
        <fullName evidence="19">Bifunctional NAD(P)H-hydrate repair enzyme</fullName>
    </recommendedName>
    <alternativeName>
        <fullName evidence="19">Nicotinamide nucleotide repair protein</fullName>
    </alternativeName>
    <domain>
        <recommendedName>
            <fullName evidence="19">ADP-dependent (S)-NAD(P)H-hydrate dehydratase</fullName>
            <ecNumber evidence="19">4.2.1.136</ecNumber>
        </recommendedName>
        <alternativeName>
            <fullName evidence="19">ADP-dependent NAD(P)HX dehydratase</fullName>
        </alternativeName>
    </domain>
    <domain>
        <recommendedName>
            <fullName evidence="19">NAD(P)H-hydrate epimerase</fullName>
            <ecNumber evidence="19">5.1.99.6</ecNumber>
        </recommendedName>
    </domain>
</protein>
<dbReference type="InterPro" id="IPR017953">
    <property type="entry name" value="Carbohydrate_kinase_pred_CS"/>
</dbReference>
<evidence type="ECO:0000256" key="17">
    <source>
        <dbReference type="HAMAP-Rule" id="MF_01965"/>
    </source>
</evidence>
<dbReference type="PANTHER" id="PTHR12592:SF0">
    <property type="entry name" value="ATP-DEPENDENT (S)-NAD(P)H-HYDRATE DEHYDRATASE"/>
    <property type="match status" value="1"/>
</dbReference>
<dbReference type="OrthoDB" id="9806925at2"/>
<dbReference type="Pfam" id="PF01256">
    <property type="entry name" value="Carb_kinase"/>
    <property type="match status" value="1"/>
</dbReference>
<keyword evidence="9 18" id="KW-0630">Potassium</keyword>
<evidence type="ECO:0000256" key="13">
    <source>
        <dbReference type="ARBA" id="ARBA00023268"/>
    </source>
</evidence>
<comment type="catalytic activity">
    <reaction evidence="15 17 19">
        <text>(6S)-NADHX + ADP = AMP + phosphate + NADH + H(+)</text>
        <dbReference type="Rhea" id="RHEA:32223"/>
        <dbReference type="ChEBI" id="CHEBI:15378"/>
        <dbReference type="ChEBI" id="CHEBI:43474"/>
        <dbReference type="ChEBI" id="CHEBI:57945"/>
        <dbReference type="ChEBI" id="CHEBI:64074"/>
        <dbReference type="ChEBI" id="CHEBI:456215"/>
        <dbReference type="ChEBI" id="CHEBI:456216"/>
        <dbReference type="EC" id="4.2.1.136"/>
    </reaction>
</comment>
<dbReference type="Gene3D" id="3.40.1190.20">
    <property type="match status" value="1"/>
</dbReference>
<dbReference type="GO" id="GO:0046496">
    <property type="term" value="P:nicotinamide nucleotide metabolic process"/>
    <property type="evidence" value="ECO:0007669"/>
    <property type="project" value="UniProtKB-UniRule"/>
</dbReference>
<comment type="subunit">
    <text evidence="17">Homotetramer.</text>
</comment>
<feature type="binding site" evidence="18">
    <location>
        <position position="159"/>
    </location>
    <ligand>
        <name>K(+)</name>
        <dbReference type="ChEBI" id="CHEBI:29103"/>
    </ligand>
</feature>
<dbReference type="GO" id="GO:0005524">
    <property type="term" value="F:ATP binding"/>
    <property type="evidence" value="ECO:0007669"/>
    <property type="project" value="UniProtKB-UniRule"/>
</dbReference>
<dbReference type="RefSeq" id="WP_111446996.1">
    <property type="nucleotide sequence ID" value="NZ_QKZK01000043.1"/>
</dbReference>
<dbReference type="SUPFAM" id="SSF64153">
    <property type="entry name" value="YjeF N-terminal domain-like"/>
    <property type="match status" value="1"/>
</dbReference>
<dbReference type="HAMAP" id="MF_01965">
    <property type="entry name" value="NADHX_dehydratase"/>
    <property type="match status" value="1"/>
</dbReference>
<feature type="binding site" evidence="17">
    <location>
        <position position="439"/>
    </location>
    <ligand>
        <name>AMP</name>
        <dbReference type="ChEBI" id="CHEBI:456215"/>
    </ligand>
</feature>
<dbReference type="NCBIfam" id="TIGR00196">
    <property type="entry name" value="yjeF_cterm"/>
    <property type="match status" value="1"/>
</dbReference>
<keyword evidence="7 17" id="KW-0067">ATP-binding</keyword>
<comment type="function">
    <text evidence="17">Catalyzes the dehydration of the S-form of NAD(P)HX at the expense of ADP, which is converted to AMP. Together with NAD(P)HX epimerase, which catalyzes the epimerization of the S- and R-forms, the enzyme allows the repair of both epimers of NAD(P)HX, a damaged form of NAD(P)H that is a result of enzymatic or heat-dependent hydration.</text>
</comment>
<comment type="function">
    <text evidence="14 19">Bifunctional enzyme that catalyzes the epimerization of the S- and R-forms of NAD(P)HX and the dehydration of the S-form of NAD(P)HX at the expense of ADP, which is converted to AMP. This allows the repair of both epimers of NAD(P)HX, a damaged form of NAD(P)H that is a result of enzymatic or heat-dependent hydration.</text>
</comment>
<keyword evidence="8 17" id="KW-0521">NADP</keyword>
<dbReference type="EMBL" id="QKZK01000043">
    <property type="protein sequence ID" value="PZX11191.1"/>
    <property type="molecule type" value="Genomic_DNA"/>
</dbReference>
<comment type="similarity">
    <text evidence="3 19">In the N-terminal section; belongs to the NnrE/AIBP family.</text>
</comment>
<feature type="domain" description="YjeF C-terminal" evidence="20">
    <location>
        <begin position="224"/>
        <end position="499"/>
    </location>
</feature>
<sequence>MKIFTTHQTKEIDRRTIELEPILSINLMERASIAMTQWLTTRFAPGVVTVFAGNGNNGGDALAVARMLAIGGWEVTVCMASHNNLSPECQINYTRLTHLTKVKLHLLANGDAIPQPDEGIVIDGLLGSGINRPAEGTVLDMIQAINRLSLQVVSIDLPSGLRGEDNSDVPHHAIVSATHTLSLGFPKLAFLFPENDHCVGEWHVLEFGLHRTTIEAMTTPWHLTRAMDAKAILPARDKFAHKGHYGHALLMSGSYGMMGAAVLASKACLKAGVGLLTTHAPRYGYEILQTTVPEAMVSIDRSDILISEFPDLTPYDAIGIGPGIGLKTNTCEALAQLLDHITTQRMVMDADALNILSQHPELLDKLPRETVLTPHPKEFQRLAGNWSNDYERLERLRAFAIKHGIVVVLKGAYTTIATPEGTCYFNTTGNPGMASAGSGDVLTGIILGLLSQKIAPAQAAILGVYLHGSAGDIYANAESEESLTANDLVRHLGQAFRELKNN</sequence>
<comment type="function">
    <text evidence="18">Catalyzes the epimerization of the S- and R-forms of NAD(P)HX, a damaged form of NAD(P)H that is a result of enzymatic or heat-dependent hydration. This is a prerequisite for the S-specific NAD(P)H-hydrate dehydratase to allow the repair of both epimers of NAD(P)HX.</text>
</comment>
<evidence type="ECO:0000256" key="11">
    <source>
        <dbReference type="ARBA" id="ARBA00023235"/>
    </source>
</evidence>
<dbReference type="InterPro" id="IPR029056">
    <property type="entry name" value="Ribokinase-like"/>
</dbReference>
<comment type="catalytic activity">
    <reaction evidence="2 18 19">
        <text>(6R)-NADPHX = (6S)-NADPHX</text>
        <dbReference type="Rhea" id="RHEA:32227"/>
        <dbReference type="ChEBI" id="CHEBI:64076"/>
        <dbReference type="ChEBI" id="CHEBI:64077"/>
        <dbReference type="EC" id="5.1.99.6"/>
    </reaction>
</comment>
<comment type="catalytic activity">
    <reaction evidence="1 18 19">
        <text>(6R)-NADHX = (6S)-NADHX</text>
        <dbReference type="Rhea" id="RHEA:32215"/>
        <dbReference type="ChEBI" id="CHEBI:64074"/>
        <dbReference type="ChEBI" id="CHEBI:64075"/>
        <dbReference type="EC" id="5.1.99.6"/>
    </reaction>
</comment>
<evidence type="ECO:0000256" key="18">
    <source>
        <dbReference type="HAMAP-Rule" id="MF_01966"/>
    </source>
</evidence>
<comment type="cofactor">
    <cofactor evidence="18 19">
        <name>K(+)</name>
        <dbReference type="ChEBI" id="CHEBI:29103"/>
    </cofactor>
    <text evidence="18 19">Binds 1 potassium ion per subunit.</text>
</comment>
<dbReference type="InterPro" id="IPR004443">
    <property type="entry name" value="YjeF_N_dom"/>
</dbReference>
<dbReference type="PANTHER" id="PTHR12592">
    <property type="entry name" value="ATP-DEPENDENT (S)-NAD(P)H-HYDRATE DEHYDRATASE FAMILY MEMBER"/>
    <property type="match status" value="1"/>
</dbReference>
<feature type="binding site" evidence="17">
    <location>
        <position position="440"/>
    </location>
    <ligand>
        <name>(6S)-NADPHX</name>
        <dbReference type="ChEBI" id="CHEBI:64076"/>
    </ligand>
</feature>
<feature type="binding site" evidence="18">
    <location>
        <position position="156"/>
    </location>
    <ligand>
        <name>(6S)-NADPHX</name>
        <dbReference type="ChEBI" id="CHEBI:64076"/>
    </ligand>
</feature>
<dbReference type="EC" id="5.1.99.6" evidence="19"/>
<dbReference type="PROSITE" id="PS51385">
    <property type="entry name" value="YJEF_N"/>
    <property type="match status" value="1"/>
</dbReference>
<dbReference type="PROSITE" id="PS01050">
    <property type="entry name" value="YJEF_C_2"/>
    <property type="match status" value="1"/>
</dbReference>
<organism evidence="22 23">
    <name type="scientific">Breznakibacter xylanolyticus</name>
    <dbReference type="NCBI Taxonomy" id="990"/>
    <lineage>
        <taxon>Bacteria</taxon>
        <taxon>Pseudomonadati</taxon>
        <taxon>Bacteroidota</taxon>
        <taxon>Bacteroidia</taxon>
        <taxon>Marinilabiliales</taxon>
        <taxon>Marinilabiliaceae</taxon>
        <taxon>Breznakibacter</taxon>
    </lineage>
</organism>
<evidence type="ECO:0000259" key="20">
    <source>
        <dbReference type="PROSITE" id="PS51383"/>
    </source>
</evidence>
<keyword evidence="10 17" id="KW-0520">NAD</keyword>
<dbReference type="PROSITE" id="PS51383">
    <property type="entry name" value="YJEF_C_3"/>
    <property type="match status" value="1"/>
</dbReference>
<accession>A0A2W7MUF6</accession>
<feature type="binding site" evidence="17">
    <location>
        <position position="260"/>
    </location>
    <ligand>
        <name>(6S)-NADPHX</name>
        <dbReference type="ChEBI" id="CHEBI:64076"/>
    </ligand>
</feature>
<gene>
    <name evidence="18" type="primary">nnrE</name>
    <name evidence="17" type="synonym">nnrD</name>
    <name evidence="22" type="ORF">LX69_03206</name>
</gene>
<feature type="binding site" evidence="18">
    <location>
        <begin position="56"/>
        <end position="60"/>
    </location>
    <ligand>
        <name>(6S)-NADPHX</name>
        <dbReference type="ChEBI" id="CHEBI:64076"/>
    </ligand>
</feature>
<dbReference type="GO" id="GO:0052855">
    <property type="term" value="F:ADP-dependent NAD(P)H-hydrate dehydratase activity"/>
    <property type="evidence" value="ECO:0007669"/>
    <property type="project" value="UniProtKB-UniRule"/>
</dbReference>
<feature type="binding site" evidence="17">
    <location>
        <position position="375"/>
    </location>
    <ligand>
        <name>(6S)-NADPHX</name>
        <dbReference type="ChEBI" id="CHEBI:64076"/>
    </ligand>
</feature>
<comment type="similarity">
    <text evidence="4 19">In the C-terminal section; belongs to the NnrD/CARKD family.</text>
</comment>
<name>A0A2W7MUF6_9BACT</name>
<evidence type="ECO:0000313" key="23">
    <source>
        <dbReference type="Proteomes" id="UP000249239"/>
    </source>
</evidence>
<feature type="binding site" evidence="17">
    <location>
        <position position="323"/>
    </location>
    <ligand>
        <name>(6S)-NADPHX</name>
        <dbReference type="ChEBI" id="CHEBI:64076"/>
    </ligand>
</feature>
<evidence type="ECO:0000256" key="19">
    <source>
        <dbReference type="PIRNR" id="PIRNR017184"/>
    </source>
</evidence>
<dbReference type="GO" id="GO:0046872">
    <property type="term" value="F:metal ion binding"/>
    <property type="evidence" value="ECO:0007669"/>
    <property type="project" value="UniProtKB-UniRule"/>
</dbReference>
<comment type="catalytic activity">
    <reaction evidence="16 17 19">
        <text>(6S)-NADPHX + ADP = AMP + phosphate + NADPH + H(+)</text>
        <dbReference type="Rhea" id="RHEA:32235"/>
        <dbReference type="ChEBI" id="CHEBI:15378"/>
        <dbReference type="ChEBI" id="CHEBI:43474"/>
        <dbReference type="ChEBI" id="CHEBI:57783"/>
        <dbReference type="ChEBI" id="CHEBI:64076"/>
        <dbReference type="ChEBI" id="CHEBI:456215"/>
        <dbReference type="ChEBI" id="CHEBI:456216"/>
        <dbReference type="EC" id="4.2.1.136"/>
    </reaction>
</comment>
<comment type="similarity">
    <text evidence="17">Belongs to the NnrD/CARKD family.</text>
</comment>
<keyword evidence="11 18" id="KW-0413">Isomerase</keyword>
<dbReference type="GO" id="GO:0052856">
    <property type="term" value="F:NAD(P)HX epimerase activity"/>
    <property type="evidence" value="ECO:0007669"/>
    <property type="project" value="UniProtKB-UniRule"/>
</dbReference>
<evidence type="ECO:0000256" key="9">
    <source>
        <dbReference type="ARBA" id="ARBA00022958"/>
    </source>
</evidence>
<keyword evidence="5 18" id="KW-0479">Metal-binding</keyword>
<feature type="binding site" evidence="18">
    <location>
        <position position="123"/>
    </location>
    <ligand>
        <name>K(+)</name>
        <dbReference type="ChEBI" id="CHEBI:29103"/>
    </ligand>
</feature>
<keyword evidence="6 17" id="KW-0547">Nucleotide-binding</keyword>
<keyword evidence="12 17" id="KW-0456">Lyase</keyword>
<evidence type="ECO:0000256" key="8">
    <source>
        <dbReference type="ARBA" id="ARBA00022857"/>
    </source>
</evidence>
<reference evidence="22 23" key="1">
    <citation type="submission" date="2018-06" db="EMBL/GenBank/DDBJ databases">
        <title>Genomic Encyclopedia of Archaeal and Bacterial Type Strains, Phase II (KMG-II): from individual species to whole genera.</title>
        <authorList>
            <person name="Goeker M."/>
        </authorList>
    </citation>
    <scope>NUCLEOTIDE SEQUENCE [LARGE SCALE GENOMIC DNA]</scope>
    <source>
        <strain evidence="22 23">DSM 6779</strain>
    </source>
</reference>
<dbReference type="CDD" id="cd01171">
    <property type="entry name" value="YXKO-related"/>
    <property type="match status" value="1"/>
</dbReference>
<dbReference type="SUPFAM" id="SSF53613">
    <property type="entry name" value="Ribokinase-like"/>
    <property type="match status" value="1"/>
</dbReference>
<evidence type="ECO:0000256" key="5">
    <source>
        <dbReference type="ARBA" id="ARBA00022723"/>
    </source>
</evidence>
<dbReference type="PIRSF" id="PIRSF017184">
    <property type="entry name" value="Nnr"/>
    <property type="match status" value="1"/>
</dbReference>
<evidence type="ECO:0000256" key="14">
    <source>
        <dbReference type="ARBA" id="ARBA00025153"/>
    </source>
</evidence>
<evidence type="ECO:0000256" key="7">
    <source>
        <dbReference type="ARBA" id="ARBA00022840"/>
    </source>
</evidence>
<dbReference type="EC" id="4.2.1.136" evidence="19"/>
<feature type="binding site" evidence="18">
    <location>
        <begin position="127"/>
        <end position="133"/>
    </location>
    <ligand>
        <name>(6S)-NADPHX</name>
        <dbReference type="ChEBI" id="CHEBI:64076"/>
    </ligand>
</feature>
<feature type="binding site" evidence="17">
    <location>
        <begin position="410"/>
        <end position="414"/>
    </location>
    <ligand>
        <name>AMP</name>
        <dbReference type="ChEBI" id="CHEBI:456215"/>
    </ligand>
</feature>
<evidence type="ECO:0000256" key="10">
    <source>
        <dbReference type="ARBA" id="ARBA00023027"/>
    </source>
</evidence>
<dbReference type="Gene3D" id="3.40.50.10260">
    <property type="entry name" value="YjeF N-terminal domain"/>
    <property type="match status" value="1"/>
</dbReference>
<comment type="cofactor">
    <cofactor evidence="17">
        <name>Mg(2+)</name>
        <dbReference type="ChEBI" id="CHEBI:18420"/>
    </cofactor>
</comment>